<feature type="region of interest" description="Disordered" evidence="1">
    <location>
        <begin position="222"/>
        <end position="243"/>
    </location>
</feature>
<feature type="domain" description="Methyltransferase type 11" evidence="2">
    <location>
        <begin position="62"/>
        <end position="161"/>
    </location>
</feature>
<dbReference type="PANTHER" id="PTHR42912">
    <property type="entry name" value="METHYLTRANSFERASE"/>
    <property type="match status" value="1"/>
</dbReference>
<keyword evidence="3" id="KW-0808">Transferase</keyword>
<evidence type="ECO:0000256" key="1">
    <source>
        <dbReference type="SAM" id="MobiDB-lite"/>
    </source>
</evidence>
<name>A0A7H1KP40_9EURY</name>
<reference evidence="3" key="1">
    <citation type="submission" date="2020-07" db="EMBL/GenBank/DDBJ databases">
        <title>Unique genomic features of the anaerobic methanotrophic archaea.</title>
        <authorList>
            <person name="Chadwick G.L."/>
            <person name="Skennerton C.T."/>
            <person name="Laso-Perez R."/>
            <person name="Leu A.O."/>
            <person name="Speth D.R."/>
            <person name="Yu H."/>
            <person name="Morgan-Lang C."/>
            <person name="Hatzenpichler R."/>
            <person name="Goudeau D."/>
            <person name="Malmstrom R."/>
            <person name="Brazelton W.J."/>
            <person name="Woyke T."/>
            <person name="Hallam S.J."/>
            <person name="Tyson G.W."/>
            <person name="Wegener G."/>
            <person name="Boetius A."/>
            <person name="Orphan V."/>
        </authorList>
    </citation>
    <scope>NUCLEOTIDE SEQUENCE</scope>
</reference>
<dbReference type="InterPro" id="IPR029063">
    <property type="entry name" value="SAM-dependent_MTases_sf"/>
</dbReference>
<dbReference type="EMBL" id="MT776529">
    <property type="protein sequence ID" value="QNT35704.1"/>
    <property type="molecule type" value="Genomic_DNA"/>
</dbReference>
<proteinExistence type="predicted"/>
<accession>A0A7H1KP40</accession>
<dbReference type="InterPro" id="IPR013216">
    <property type="entry name" value="Methyltransf_11"/>
</dbReference>
<dbReference type="GO" id="GO:0043770">
    <property type="term" value="F:demethylmenaquinone methyltransferase activity"/>
    <property type="evidence" value="ECO:0007669"/>
    <property type="project" value="UniProtKB-EC"/>
</dbReference>
<dbReference type="InterPro" id="IPR050508">
    <property type="entry name" value="Methyltransf_Superfamily"/>
</dbReference>
<gene>
    <name evidence="3" type="primary">coq5_3</name>
    <name evidence="3" type="ORF">HAHEADPM_00038</name>
</gene>
<dbReference type="EC" id="2.1.1.163" evidence="3"/>
<dbReference type="Gene3D" id="3.40.50.150">
    <property type="entry name" value="Vaccinia Virus protein VP39"/>
    <property type="match status" value="1"/>
</dbReference>
<sequence length="243" mass="26534">MRANVKIRETDHIARRTRTRTWMPDFAYRIISLMHDNPILPIFRSPERLLGAAGLGAGQSVLEVGCGPGFFTIPASEIVEAGGTIYAVDVHPAAISRVEERIEKGGVRNVKPILANASDTGLPDKSIDLTFVFGLLHIAGGIEDVISEVHRVLKPDGILSFEKTRGPAKGLIEAVEAGGFIYSERRGRIFLFTKGVTGGNNHGQTRARTSFQTYGPHIQNTGLLRAPHEHPKRSRDKTGILRA</sequence>
<organism evidence="3">
    <name type="scientific">uncultured Methanosarcinales archaeon</name>
    <dbReference type="NCBI Taxonomy" id="183757"/>
    <lineage>
        <taxon>Archaea</taxon>
        <taxon>Methanobacteriati</taxon>
        <taxon>Methanobacteriota</taxon>
        <taxon>Stenosarchaea group</taxon>
        <taxon>Methanomicrobia</taxon>
        <taxon>Methanosarcinales</taxon>
        <taxon>environmental samples</taxon>
    </lineage>
</organism>
<dbReference type="PANTHER" id="PTHR42912:SF93">
    <property type="entry name" value="N6-ADENOSINE-METHYLTRANSFERASE TMT1A"/>
    <property type="match status" value="1"/>
</dbReference>
<protein>
    <submittedName>
        <fullName evidence="3">2-methoxy-6-polyprenyl-1,4-benzoquinol methylase, mitochondrial</fullName>
        <ecNumber evidence="3">2.1.1.163</ecNumber>
    </submittedName>
</protein>
<dbReference type="GO" id="GO:0032259">
    <property type="term" value="P:methylation"/>
    <property type="evidence" value="ECO:0007669"/>
    <property type="project" value="UniProtKB-KW"/>
</dbReference>
<keyword evidence="3" id="KW-0489">Methyltransferase</keyword>
<dbReference type="Pfam" id="PF08241">
    <property type="entry name" value="Methyltransf_11"/>
    <property type="match status" value="1"/>
</dbReference>
<dbReference type="GO" id="GO:0008757">
    <property type="term" value="F:S-adenosylmethionine-dependent methyltransferase activity"/>
    <property type="evidence" value="ECO:0007669"/>
    <property type="project" value="InterPro"/>
</dbReference>
<dbReference type="SUPFAM" id="SSF53335">
    <property type="entry name" value="S-adenosyl-L-methionine-dependent methyltransferases"/>
    <property type="match status" value="1"/>
</dbReference>
<dbReference type="CDD" id="cd02440">
    <property type="entry name" value="AdoMet_MTases"/>
    <property type="match status" value="1"/>
</dbReference>
<dbReference type="AlphaFoldDB" id="A0A7H1KP40"/>
<evidence type="ECO:0000313" key="3">
    <source>
        <dbReference type="EMBL" id="QNT35704.1"/>
    </source>
</evidence>
<evidence type="ECO:0000259" key="2">
    <source>
        <dbReference type="Pfam" id="PF08241"/>
    </source>
</evidence>